<dbReference type="GO" id="GO:0008718">
    <property type="term" value="F:D-amino-acid dehydrogenase activity"/>
    <property type="evidence" value="ECO:0007669"/>
    <property type="project" value="TreeGrafter"/>
</dbReference>
<dbReference type="EMBL" id="SHBE01000001">
    <property type="protein sequence ID" value="RZO27262.1"/>
    <property type="molecule type" value="Genomic_DNA"/>
</dbReference>
<dbReference type="InterPro" id="IPR036188">
    <property type="entry name" value="FAD/NAD-bd_sf"/>
</dbReference>
<dbReference type="Gene3D" id="3.50.50.60">
    <property type="entry name" value="FAD/NAD(P)-binding domain"/>
    <property type="match status" value="2"/>
</dbReference>
<dbReference type="Pfam" id="PF01266">
    <property type="entry name" value="DAO"/>
    <property type="match status" value="1"/>
</dbReference>
<dbReference type="PANTHER" id="PTHR13847:SF280">
    <property type="entry name" value="D-AMINO ACID DEHYDROGENASE"/>
    <property type="match status" value="1"/>
</dbReference>
<dbReference type="Gene3D" id="3.30.9.10">
    <property type="entry name" value="D-Amino Acid Oxidase, subunit A, domain 2"/>
    <property type="match status" value="1"/>
</dbReference>
<reference evidence="4 5" key="1">
    <citation type="submission" date="2019-02" db="EMBL/GenBank/DDBJ databases">
        <title>Prokaryotic population dynamics and viral predation in marine succession experiment using metagenomics: the confinement effect.</title>
        <authorList>
            <person name="Haro-Moreno J.M."/>
            <person name="Rodriguez-Valera F."/>
            <person name="Lopez-Perez M."/>
        </authorList>
    </citation>
    <scope>NUCLEOTIDE SEQUENCE [LARGE SCALE GENOMIC DNA]</scope>
    <source>
        <strain evidence="4">MED-G159</strain>
    </source>
</reference>
<evidence type="ECO:0000256" key="2">
    <source>
        <dbReference type="ARBA" id="ARBA00023002"/>
    </source>
</evidence>
<evidence type="ECO:0000259" key="3">
    <source>
        <dbReference type="Pfam" id="PF01266"/>
    </source>
</evidence>
<dbReference type="GO" id="GO:0005886">
    <property type="term" value="C:plasma membrane"/>
    <property type="evidence" value="ECO:0007669"/>
    <property type="project" value="TreeGrafter"/>
</dbReference>
<protein>
    <submittedName>
        <fullName evidence="4">FAD-dependent oxidoreductase</fullName>
    </submittedName>
</protein>
<comment type="caution">
    <text evidence="4">The sequence shown here is derived from an EMBL/GenBank/DDBJ whole genome shotgun (WGS) entry which is preliminary data.</text>
</comment>
<evidence type="ECO:0000256" key="1">
    <source>
        <dbReference type="ARBA" id="ARBA00009410"/>
    </source>
</evidence>
<dbReference type="InterPro" id="IPR006076">
    <property type="entry name" value="FAD-dep_OxRdtase"/>
</dbReference>
<sequence>MKKIAVVGAGILGVNTAYYLAKEGFEVTVFDSERYAGMGTSFSNAGQISACNSETWTTWENISHGLKWILKDDAPLKLNPFPDVLNPYETFLRYKWCTDFFLTTLYGKQKINSEKAFEISLKSRNLYLEIIENEKLEFDFLQRGILQIVESNEHLEKLYSKKKWIENMGIEWDCLNKEEVYKIEPALLGNDSIVGGVYTKSDASGDIHKFCSELSKILDEKYKVNFNYSEKVLDITGSSLLKILTKKDEYLFDKVVICAGTQSQFFSNKFKDNLVIYPVKGYSVTINLDDENSKKAAPYVSVKDDTRKIACSRIGNRLRIAGTAELGGFNRDIRYKRIRPLVEWSKKRFPLVQTENFVPWAGLRPMSSNMMPAIKPSRKENVFYNTGHGHLGWTMGAYSGKLITNIIKG</sequence>
<gene>
    <name evidence="4" type="ORF">EVA92_00520</name>
</gene>
<dbReference type="SUPFAM" id="SSF51971">
    <property type="entry name" value="Nucleotide-binding domain"/>
    <property type="match status" value="1"/>
</dbReference>
<dbReference type="GO" id="GO:0005737">
    <property type="term" value="C:cytoplasm"/>
    <property type="evidence" value="ECO:0007669"/>
    <property type="project" value="TreeGrafter"/>
</dbReference>
<comment type="similarity">
    <text evidence="1">Belongs to the DadA oxidoreductase family.</text>
</comment>
<dbReference type="PANTHER" id="PTHR13847">
    <property type="entry name" value="SARCOSINE DEHYDROGENASE-RELATED"/>
    <property type="match status" value="1"/>
</dbReference>
<keyword evidence="2" id="KW-0560">Oxidoreductase</keyword>
<name>A0A520N1A7_9GAMM</name>
<evidence type="ECO:0000313" key="5">
    <source>
        <dbReference type="Proteomes" id="UP000315825"/>
    </source>
</evidence>
<dbReference type="SUPFAM" id="SSF54373">
    <property type="entry name" value="FAD-linked reductases, C-terminal domain"/>
    <property type="match status" value="1"/>
</dbReference>
<dbReference type="AlphaFoldDB" id="A0A520N1A7"/>
<accession>A0A520N1A7</accession>
<proteinExistence type="inferred from homology"/>
<feature type="domain" description="FAD dependent oxidoreductase" evidence="3">
    <location>
        <begin position="3"/>
        <end position="405"/>
    </location>
</feature>
<dbReference type="GO" id="GO:0055130">
    <property type="term" value="P:D-alanine catabolic process"/>
    <property type="evidence" value="ECO:0007669"/>
    <property type="project" value="TreeGrafter"/>
</dbReference>
<dbReference type="Proteomes" id="UP000315825">
    <property type="component" value="Unassembled WGS sequence"/>
</dbReference>
<organism evidence="4 5">
    <name type="scientific">SAR86 cluster bacterium</name>
    <dbReference type="NCBI Taxonomy" id="2030880"/>
    <lineage>
        <taxon>Bacteria</taxon>
        <taxon>Pseudomonadati</taxon>
        <taxon>Pseudomonadota</taxon>
        <taxon>Gammaproteobacteria</taxon>
        <taxon>SAR86 cluster</taxon>
    </lineage>
</organism>
<evidence type="ECO:0000313" key="4">
    <source>
        <dbReference type="EMBL" id="RZO27262.1"/>
    </source>
</evidence>